<dbReference type="InterPro" id="IPR004625">
    <property type="entry name" value="PyrdxlKinase"/>
</dbReference>
<dbReference type="PANTHER" id="PTHR10534:SF2">
    <property type="entry name" value="PYRIDOXAL KINASE"/>
    <property type="match status" value="1"/>
</dbReference>
<evidence type="ECO:0000256" key="3">
    <source>
        <dbReference type="ARBA" id="ARBA00022679"/>
    </source>
</evidence>
<dbReference type="InterPro" id="IPR029056">
    <property type="entry name" value="Ribokinase-like"/>
</dbReference>
<comment type="caution">
    <text evidence="7">The sequence shown here is derived from an EMBL/GenBank/DDBJ whole genome shotgun (WGS) entry which is preliminary data.</text>
</comment>
<evidence type="ECO:0000256" key="6">
    <source>
        <dbReference type="ARBA" id="ARBA00022840"/>
    </source>
</evidence>
<evidence type="ECO:0000313" key="8">
    <source>
        <dbReference type="Proteomes" id="UP000256328"/>
    </source>
</evidence>
<dbReference type="EMBL" id="PDLN01000010">
    <property type="protein sequence ID" value="RDW74041.1"/>
    <property type="molecule type" value="Genomic_DNA"/>
</dbReference>
<keyword evidence="3" id="KW-0808">Transferase</keyword>
<dbReference type="GO" id="GO:0009443">
    <property type="term" value="P:pyridoxal 5'-phosphate salvage"/>
    <property type="evidence" value="ECO:0007669"/>
    <property type="project" value="InterPro"/>
</dbReference>
<reference evidence="7 8" key="1">
    <citation type="journal article" date="2018" name="IMA Fungus">
        <title>IMA Genome-F 9: Draft genome sequence of Annulohypoxylon stygium, Aspergillus mulundensis, Berkeleyomyces basicola (syn. Thielaviopsis basicola), Ceratocystis smalleyi, two Cercospora beticola strains, Coleophoma cylindrospora, Fusarium fracticaudum, Phialophora cf. hyalina, and Morchella septimelata.</title>
        <authorList>
            <person name="Wingfield B.D."/>
            <person name="Bills G.F."/>
            <person name="Dong Y."/>
            <person name="Huang W."/>
            <person name="Nel W.J."/>
            <person name="Swalarsk-Parry B.S."/>
            <person name="Vaghefi N."/>
            <person name="Wilken P.M."/>
            <person name="An Z."/>
            <person name="de Beer Z.W."/>
            <person name="De Vos L."/>
            <person name="Chen L."/>
            <person name="Duong T.A."/>
            <person name="Gao Y."/>
            <person name="Hammerbacher A."/>
            <person name="Kikkert J.R."/>
            <person name="Li Y."/>
            <person name="Li H."/>
            <person name="Li K."/>
            <person name="Li Q."/>
            <person name="Liu X."/>
            <person name="Ma X."/>
            <person name="Naidoo K."/>
            <person name="Pethybridge S.J."/>
            <person name="Sun J."/>
            <person name="Steenkamp E.T."/>
            <person name="van der Nest M.A."/>
            <person name="van Wyk S."/>
            <person name="Wingfield M.J."/>
            <person name="Xiong C."/>
            <person name="Yue Q."/>
            <person name="Zhang X."/>
        </authorList>
    </citation>
    <scope>NUCLEOTIDE SEQUENCE [LARGE SCALE GENOMIC DNA]</scope>
    <source>
        <strain evidence="7 8">BP5796</strain>
    </source>
</reference>
<gene>
    <name evidence="7" type="ORF">BP5796_07483</name>
</gene>
<dbReference type="NCBIfam" id="TIGR00687">
    <property type="entry name" value="pyridox_kin"/>
    <property type="match status" value="1"/>
</dbReference>
<organism evidence="7 8">
    <name type="scientific">Coleophoma crateriformis</name>
    <dbReference type="NCBI Taxonomy" id="565419"/>
    <lineage>
        <taxon>Eukaryota</taxon>
        <taxon>Fungi</taxon>
        <taxon>Dikarya</taxon>
        <taxon>Ascomycota</taxon>
        <taxon>Pezizomycotina</taxon>
        <taxon>Leotiomycetes</taxon>
        <taxon>Helotiales</taxon>
        <taxon>Dermateaceae</taxon>
        <taxon>Coleophoma</taxon>
    </lineage>
</organism>
<comment type="similarity">
    <text evidence="1">Belongs to the pyridoxine kinase family.</text>
</comment>
<sequence length="366" mass="40198">MSSSTMLPVPETRVLAVASHVVYGYVGNTMAGFVMQSLGCEVAALNTVNFSNHLGYGQAKGRKTPASEVTDMYQGLKDSHLDDFNMMLSGYLPGAEVVEAVATMARELKYKAIMKPGSFFWILDPVMGDNGRLYVAEDVVPAYKNMIKDADLILPNQFEAEYGQYPYLRVILLTFVRTLSGVKITDMDSLKQAITTLHETYRIPHIIVTSIPSLAGPGAEPSLSVVGSTITSTGKPRIFGIKVPQLDCFFSGTGDMFAALMLVRLREAVHNTEGLSETDSWVSTDEIAAVDLPLACAAEKVLASMQGVLARTKAKGDLEMEKFHTKDVEVDEKELRLIKSKAYEVRMVRNLDCLMNPEITYRAETV</sequence>
<proteinExistence type="inferred from homology"/>
<keyword evidence="6" id="KW-0067">ATP-binding</keyword>
<name>A0A3D8RJM1_9HELO</name>
<dbReference type="AlphaFoldDB" id="A0A3D8RJM1"/>
<evidence type="ECO:0000256" key="2">
    <source>
        <dbReference type="ARBA" id="ARBA00012104"/>
    </source>
</evidence>
<protein>
    <recommendedName>
        <fullName evidence="2">pyridoxal kinase</fullName>
        <ecNumber evidence="2">2.7.1.35</ecNumber>
    </recommendedName>
</protein>
<dbReference type="PANTHER" id="PTHR10534">
    <property type="entry name" value="PYRIDOXAL KINASE"/>
    <property type="match status" value="1"/>
</dbReference>
<dbReference type="GO" id="GO:0005524">
    <property type="term" value="F:ATP binding"/>
    <property type="evidence" value="ECO:0007669"/>
    <property type="project" value="UniProtKB-KW"/>
</dbReference>
<dbReference type="SUPFAM" id="SSF53613">
    <property type="entry name" value="Ribokinase-like"/>
    <property type="match status" value="1"/>
</dbReference>
<dbReference type="Proteomes" id="UP000256328">
    <property type="component" value="Unassembled WGS sequence"/>
</dbReference>
<dbReference type="GO" id="GO:0008478">
    <property type="term" value="F:pyridoxal kinase activity"/>
    <property type="evidence" value="ECO:0007669"/>
    <property type="project" value="UniProtKB-EC"/>
</dbReference>
<dbReference type="OrthoDB" id="2104723at2759"/>
<keyword evidence="8" id="KW-1185">Reference proteome</keyword>
<evidence type="ECO:0000256" key="1">
    <source>
        <dbReference type="ARBA" id="ARBA00008805"/>
    </source>
</evidence>
<keyword evidence="5 7" id="KW-0418">Kinase</keyword>
<dbReference type="Gene3D" id="3.40.1190.20">
    <property type="match status" value="1"/>
</dbReference>
<accession>A0A3D8RJM1</accession>
<evidence type="ECO:0000313" key="7">
    <source>
        <dbReference type="EMBL" id="RDW74041.1"/>
    </source>
</evidence>
<evidence type="ECO:0000256" key="5">
    <source>
        <dbReference type="ARBA" id="ARBA00022777"/>
    </source>
</evidence>
<dbReference type="EC" id="2.7.1.35" evidence="2"/>
<evidence type="ECO:0000256" key="4">
    <source>
        <dbReference type="ARBA" id="ARBA00022741"/>
    </source>
</evidence>
<dbReference type="GO" id="GO:0005829">
    <property type="term" value="C:cytosol"/>
    <property type="evidence" value="ECO:0007669"/>
    <property type="project" value="TreeGrafter"/>
</dbReference>
<dbReference type="CDD" id="cd01173">
    <property type="entry name" value="pyridoxal_pyridoxamine_kinase"/>
    <property type="match status" value="1"/>
</dbReference>
<keyword evidence="4" id="KW-0547">Nucleotide-binding</keyword>